<feature type="domain" description="HTH merR-type" evidence="2">
    <location>
        <begin position="3"/>
        <end position="72"/>
    </location>
</feature>
<dbReference type="InterPro" id="IPR000551">
    <property type="entry name" value="MerR-type_HTH_dom"/>
</dbReference>
<dbReference type="InterPro" id="IPR047057">
    <property type="entry name" value="MerR_fam"/>
</dbReference>
<dbReference type="PROSITE" id="PS50937">
    <property type="entry name" value="HTH_MERR_2"/>
    <property type="match status" value="1"/>
</dbReference>
<dbReference type="AlphaFoldDB" id="A0A563EW98"/>
<evidence type="ECO:0000313" key="3">
    <source>
        <dbReference type="EMBL" id="TWP51852.1"/>
    </source>
</evidence>
<dbReference type="InterPro" id="IPR009061">
    <property type="entry name" value="DNA-bd_dom_put_sf"/>
</dbReference>
<sequence>MTRWSIGDLARASGLTIRTLYHYDEIGLVSASERTPSGHRRYTEADVRLLYRVRTLRQLGFGLDDIRSMLSFSDSLHSLFTAQLAALNAQAAKLDQLRSRVADLLRHDDTESLLTTLEMMSVYESYFTAEQLTALRSRAASMGPEAVEALKTEWFGLASSLREHMNAGTPVDDPAVQSLSLKWDQLGAKFTGDDPAIKAAAAASWKENKATISTQVGWPADDGLVDYVNRARASR</sequence>
<dbReference type="PANTHER" id="PTHR30204:SF90">
    <property type="entry name" value="HTH-TYPE TRANSCRIPTIONAL ACTIVATOR MTA"/>
    <property type="match status" value="1"/>
</dbReference>
<evidence type="ECO:0000259" key="2">
    <source>
        <dbReference type="PROSITE" id="PS50937"/>
    </source>
</evidence>
<name>A0A563EW98_9PSEU</name>
<evidence type="ECO:0000256" key="1">
    <source>
        <dbReference type="ARBA" id="ARBA00023125"/>
    </source>
</evidence>
<keyword evidence="4" id="KW-1185">Reference proteome</keyword>
<proteinExistence type="predicted"/>
<dbReference type="RefSeq" id="WP_146351693.1">
    <property type="nucleotide sequence ID" value="NZ_VOBR01000007.1"/>
</dbReference>
<dbReference type="EMBL" id="VOBR01000007">
    <property type="protein sequence ID" value="TWP51852.1"/>
    <property type="molecule type" value="Genomic_DNA"/>
</dbReference>
<accession>A0A563EW98</accession>
<dbReference type="GO" id="GO:0003700">
    <property type="term" value="F:DNA-binding transcription factor activity"/>
    <property type="evidence" value="ECO:0007669"/>
    <property type="project" value="InterPro"/>
</dbReference>
<dbReference type="OrthoDB" id="9809391at2"/>
<protein>
    <submittedName>
        <fullName evidence="3">MerR family transcriptional regulator</fullName>
    </submittedName>
</protein>
<dbReference type="InterPro" id="IPR012925">
    <property type="entry name" value="TipAS_dom"/>
</dbReference>
<dbReference type="Proteomes" id="UP000316639">
    <property type="component" value="Unassembled WGS sequence"/>
</dbReference>
<dbReference type="Pfam" id="PF13411">
    <property type="entry name" value="MerR_1"/>
    <property type="match status" value="1"/>
</dbReference>
<comment type="caution">
    <text evidence="3">The sequence shown here is derived from an EMBL/GenBank/DDBJ whole genome shotgun (WGS) entry which is preliminary data.</text>
</comment>
<organism evidence="3 4">
    <name type="scientific">Lentzea tibetensis</name>
    <dbReference type="NCBI Taxonomy" id="2591470"/>
    <lineage>
        <taxon>Bacteria</taxon>
        <taxon>Bacillati</taxon>
        <taxon>Actinomycetota</taxon>
        <taxon>Actinomycetes</taxon>
        <taxon>Pseudonocardiales</taxon>
        <taxon>Pseudonocardiaceae</taxon>
        <taxon>Lentzea</taxon>
    </lineage>
</organism>
<dbReference type="Pfam" id="PF07739">
    <property type="entry name" value="TipAS"/>
    <property type="match status" value="1"/>
</dbReference>
<dbReference type="GO" id="GO:0003677">
    <property type="term" value="F:DNA binding"/>
    <property type="evidence" value="ECO:0007669"/>
    <property type="project" value="UniProtKB-KW"/>
</dbReference>
<dbReference type="SUPFAM" id="SSF46955">
    <property type="entry name" value="Putative DNA-binding domain"/>
    <property type="match status" value="1"/>
</dbReference>
<evidence type="ECO:0000313" key="4">
    <source>
        <dbReference type="Proteomes" id="UP000316639"/>
    </source>
</evidence>
<gene>
    <name evidence="3" type="ORF">FKR81_13450</name>
</gene>
<keyword evidence="1" id="KW-0238">DNA-binding</keyword>
<dbReference type="SMART" id="SM00422">
    <property type="entry name" value="HTH_MERR"/>
    <property type="match status" value="1"/>
</dbReference>
<dbReference type="PANTHER" id="PTHR30204">
    <property type="entry name" value="REDOX-CYCLING DRUG-SENSING TRANSCRIPTIONAL ACTIVATOR SOXR"/>
    <property type="match status" value="1"/>
</dbReference>
<dbReference type="Gene3D" id="1.10.1660.10">
    <property type="match status" value="1"/>
</dbReference>
<dbReference type="PRINTS" id="PR00040">
    <property type="entry name" value="HTHMERR"/>
</dbReference>
<reference evidence="3 4" key="1">
    <citation type="submission" date="2019-07" db="EMBL/GenBank/DDBJ databases">
        <title>Lentzea xizangensis sp. nov., isolated from Qinghai-Tibetan Plateau Soils.</title>
        <authorList>
            <person name="Huang J."/>
        </authorList>
    </citation>
    <scope>NUCLEOTIDE SEQUENCE [LARGE SCALE GENOMIC DNA]</scope>
    <source>
        <strain evidence="3 4">FXJ1.1311</strain>
    </source>
</reference>